<comment type="caution">
    <text evidence="1">The sequence shown here is derived from an EMBL/GenBank/DDBJ whole genome shotgun (WGS) entry which is preliminary data.</text>
</comment>
<protein>
    <submittedName>
        <fullName evidence="1">Uncharacterized protein</fullName>
    </submittedName>
</protein>
<name>A0ABR4FVF6_9EURO</name>
<evidence type="ECO:0000313" key="2">
    <source>
        <dbReference type="Proteomes" id="UP001610563"/>
    </source>
</evidence>
<dbReference type="Proteomes" id="UP001610563">
    <property type="component" value="Unassembled WGS sequence"/>
</dbReference>
<accession>A0ABR4FVF6</accession>
<keyword evidence="2" id="KW-1185">Reference proteome</keyword>
<sequence length="79" mass="8703">MKENQDHIILPYEAPQLPKCSSYLSWNWNTGSNRLKPLPRLGELADGLWKAPAGGLFVGNGRAVKVSNGPLRMVFVEPA</sequence>
<evidence type="ECO:0000313" key="1">
    <source>
        <dbReference type="EMBL" id="KAL2787210.1"/>
    </source>
</evidence>
<proteinExistence type="predicted"/>
<dbReference type="EMBL" id="JBFTWV010000101">
    <property type="protein sequence ID" value="KAL2787210.1"/>
    <property type="molecule type" value="Genomic_DNA"/>
</dbReference>
<organism evidence="1 2">
    <name type="scientific">Aspergillus keveii</name>
    <dbReference type="NCBI Taxonomy" id="714993"/>
    <lineage>
        <taxon>Eukaryota</taxon>
        <taxon>Fungi</taxon>
        <taxon>Dikarya</taxon>
        <taxon>Ascomycota</taxon>
        <taxon>Pezizomycotina</taxon>
        <taxon>Eurotiomycetes</taxon>
        <taxon>Eurotiomycetidae</taxon>
        <taxon>Eurotiales</taxon>
        <taxon>Aspergillaceae</taxon>
        <taxon>Aspergillus</taxon>
        <taxon>Aspergillus subgen. Nidulantes</taxon>
    </lineage>
</organism>
<reference evidence="1 2" key="1">
    <citation type="submission" date="2024-07" db="EMBL/GenBank/DDBJ databases">
        <title>Section-level genome sequencing and comparative genomics of Aspergillus sections Usti and Cavernicolus.</title>
        <authorList>
            <consortium name="Lawrence Berkeley National Laboratory"/>
            <person name="Nybo J.L."/>
            <person name="Vesth T.C."/>
            <person name="Theobald S."/>
            <person name="Frisvad J.C."/>
            <person name="Larsen T.O."/>
            <person name="Kjaerboelling I."/>
            <person name="Rothschild-Mancinelli K."/>
            <person name="Lyhne E.K."/>
            <person name="Kogle M.E."/>
            <person name="Barry K."/>
            <person name="Clum A."/>
            <person name="Na H."/>
            <person name="Ledsgaard L."/>
            <person name="Lin J."/>
            <person name="Lipzen A."/>
            <person name="Kuo A."/>
            <person name="Riley R."/>
            <person name="Mondo S."/>
            <person name="Labutti K."/>
            <person name="Haridas S."/>
            <person name="Pangalinan J."/>
            <person name="Salamov A.A."/>
            <person name="Simmons B.A."/>
            <person name="Magnuson J.K."/>
            <person name="Chen J."/>
            <person name="Drula E."/>
            <person name="Henrissat B."/>
            <person name="Wiebenga A."/>
            <person name="Lubbers R.J."/>
            <person name="Gomes A.C."/>
            <person name="Makela M.R."/>
            <person name="Stajich J."/>
            <person name="Grigoriev I.V."/>
            <person name="Mortensen U.H."/>
            <person name="De Vries R.P."/>
            <person name="Baker S.E."/>
            <person name="Andersen M.R."/>
        </authorList>
    </citation>
    <scope>NUCLEOTIDE SEQUENCE [LARGE SCALE GENOMIC DNA]</scope>
    <source>
        <strain evidence="1 2">CBS 209.92</strain>
    </source>
</reference>
<gene>
    <name evidence="1" type="ORF">BJX66DRAFT_311459</name>
</gene>